<dbReference type="InterPro" id="IPR054708">
    <property type="entry name" value="MTPAP-like_central"/>
</dbReference>
<dbReference type="Pfam" id="PF00076">
    <property type="entry name" value="RRM_1"/>
    <property type="match status" value="1"/>
</dbReference>
<keyword evidence="17" id="KW-1185">Reference proteome</keyword>
<evidence type="ECO:0000256" key="6">
    <source>
        <dbReference type="ARBA" id="ARBA00022695"/>
    </source>
</evidence>
<sequence length="698" mass="77187">MEANTERASDAATSSGRSPRRYGRNTRPRDPPDPLRVIVTGYPPYSQPQDLARVFTKFGQVNVDKLTPKYAVLSFANKEQALEAVKASDKVNVYGEFLVVKQYTDNRASEIKKSSPKRDFTRSKQKDSIIEPKDIDLSGTFAEQLERVLAAVRLTQEEVAALSSLYTDVERALQPQWPGCTAIPFGSITTGLGVKSSDADCFVLIPPQYRHPHVNYVNKAKRLLELHPKVFAEILSIPRANTPIVKFFHIPTGTDCDLTFKTPLGAQNSKLIAVLLHSDPRLVPLAVAVKYWARAHELSGTGKLTNYALTLLLVFYLQQPPLRALPPVCDLQRDRARDLVVDSWNAGFDPDALAARPRAPPASLLDLLGGFFRFYAQFDFDECAVCPYVGLPLRKEAFRDAGLLPPEYETYGGNVARGVAPPLRCGTPLVVQDPFEQCHNVASAVSARHAALLRAHFRFAADAAQAAAGGGPAAARFLPTVLLHAPKLARAETHPEYRVNLVPRVPVPVAGPAWKRLVRDSVFVIFEDMLKIELARVEEKPNPASRKEKERYAGAVTRAIWRRKRFSRPSGAIDLGFREKQARITDEIARLDRQVLNVEFQLLMTFRSEPRSAAVAIRLCAGDAVAFREFGKFFVSVMQSWFAILLKTPARPAGEDEDPIRTLDSNVKALDLASEDEEVPAVPAVPASSVEVRSGPET</sequence>
<dbReference type="PANTHER" id="PTHR12271:SF66">
    <property type="entry name" value="TERMINAL URIDYLYLTRANSFERASE TAILOR"/>
    <property type="match status" value="1"/>
</dbReference>
<name>A0A9N9R325_9NEOP</name>
<feature type="domain" description="RRM" evidence="15">
    <location>
        <begin position="35"/>
        <end position="116"/>
    </location>
</feature>
<organism evidence="16 17">
    <name type="scientific">Diatraea saccharalis</name>
    <name type="common">sugarcane borer</name>
    <dbReference type="NCBI Taxonomy" id="40085"/>
    <lineage>
        <taxon>Eukaryota</taxon>
        <taxon>Metazoa</taxon>
        <taxon>Ecdysozoa</taxon>
        <taxon>Arthropoda</taxon>
        <taxon>Hexapoda</taxon>
        <taxon>Insecta</taxon>
        <taxon>Pterygota</taxon>
        <taxon>Neoptera</taxon>
        <taxon>Endopterygota</taxon>
        <taxon>Lepidoptera</taxon>
        <taxon>Glossata</taxon>
        <taxon>Ditrysia</taxon>
        <taxon>Pyraloidea</taxon>
        <taxon>Crambidae</taxon>
        <taxon>Crambinae</taxon>
        <taxon>Diatraea</taxon>
    </lineage>
</organism>
<evidence type="ECO:0000256" key="1">
    <source>
        <dbReference type="ARBA" id="ARBA00001936"/>
    </source>
</evidence>
<dbReference type="Pfam" id="PF22600">
    <property type="entry name" value="MTPAP-like_central"/>
    <property type="match status" value="1"/>
</dbReference>
<reference evidence="16" key="1">
    <citation type="submission" date="2021-12" db="EMBL/GenBank/DDBJ databases">
        <authorList>
            <person name="King R."/>
        </authorList>
    </citation>
    <scope>NUCLEOTIDE SEQUENCE</scope>
</reference>
<dbReference type="EMBL" id="OU893350">
    <property type="protein sequence ID" value="CAG9788444.1"/>
    <property type="molecule type" value="Genomic_DNA"/>
</dbReference>
<proteinExistence type="predicted"/>
<comment type="catalytic activity">
    <reaction evidence="12">
        <text>RNA(n) + UTP = RNA(n)-3'-uridine ribonucleotide + diphosphate</text>
        <dbReference type="Rhea" id="RHEA:14785"/>
        <dbReference type="Rhea" id="RHEA-COMP:14527"/>
        <dbReference type="Rhea" id="RHEA-COMP:17348"/>
        <dbReference type="ChEBI" id="CHEBI:33019"/>
        <dbReference type="ChEBI" id="CHEBI:46398"/>
        <dbReference type="ChEBI" id="CHEBI:140395"/>
        <dbReference type="ChEBI" id="CHEBI:173116"/>
        <dbReference type="EC" id="2.7.7.52"/>
    </reaction>
</comment>
<dbReference type="PANTHER" id="PTHR12271">
    <property type="entry name" value="POLY A POLYMERASE CID PAP -RELATED"/>
    <property type="match status" value="1"/>
</dbReference>
<evidence type="ECO:0000259" key="15">
    <source>
        <dbReference type="PROSITE" id="PS50102"/>
    </source>
</evidence>
<dbReference type="Gene3D" id="3.30.70.330">
    <property type="match status" value="1"/>
</dbReference>
<dbReference type="CDD" id="cd05402">
    <property type="entry name" value="NT_PAP_TUTase"/>
    <property type="match status" value="1"/>
</dbReference>
<dbReference type="InterPro" id="IPR035979">
    <property type="entry name" value="RBD_domain_sf"/>
</dbReference>
<dbReference type="GO" id="GO:0050265">
    <property type="term" value="F:RNA uridylyltransferase activity"/>
    <property type="evidence" value="ECO:0007669"/>
    <property type="project" value="UniProtKB-EC"/>
</dbReference>
<reference evidence="16" key="2">
    <citation type="submission" date="2022-10" db="EMBL/GenBank/DDBJ databases">
        <authorList>
            <consortium name="ENA_rothamsted_submissions"/>
            <consortium name="culmorum"/>
            <person name="King R."/>
        </authorList>
    </citation>
    <scope>NUCLEOTIDE SEQUENCE</scope>
</reference>
<dbReference type="Gene3D" id="3.30.460.10">
    <property type="entry name" value="Beta Polymerase, domain 2"/>
    <property type="match status" value="1"/>
</dbReference>
<protein>
    <recommendedName>
        <fullName evidence="4">Speckle targeted PIP5K1A-regulated poly(A) polymerase</fullName>
        <ecNumber evidence="3">2.7.7.52</ecNumber>
    </recommendedName>
    <alternativeName>
        <fullName evidence="10">RNA-binding motif protein 21</fullName>
    </alternativeName>
    <alternativeName>
        <fullName evidence="11">U6 snRNA-specific terminal uridylyltransferase 1</fullName>
    </alternativeName>
</protein>
<feature type="compositionally biased region" description="Low complexity" evidence="14">
    <location>
        <begin position="680"/>
        <end position="692"/>
    </location>
</feature>
<keyword evidence="6" id="KW-0548">Nucleotidyltransferase</keyword>
<evidence type="ECO:0000256" key="8">
    <source>
        <dbReference type="ARBA" id="ARBA00022842"/>
    </source>
</evidence>
<dbReference type="Gene3D" id="1.10.1410.10">
    <property type="match status" value="1"/>
</dbReference>
<dbReference type="Proteomes" id="UP001153714">
    <property type="component" value="Chromosome 19"/>
</dbReference>
<keyword evidence="7" id="KW-0479">Metal-binding</keyword>
<dbReference type="Pfam" id="PF03828">
    <property type="entry name" value="PAP_assoc"/>
    <property type="match status" value="1"/>
</dbReference>
<dbReference type="GO" id="GO:1990817">
    <property type="term" value="F:poly(A) RNA polymerase activity"/>
    <property type="evidence" value="ECO:0007669"/>
    <property type="project" value="UniProtKB-ARBA"/>
</dbReference>
<dbReference type="AlphaFoldDB" id="A0A9N9R325"/>
<evidence type="ECO:0000256" key="13">
    <source>
        <dbReference type="PROSITE-ProRule" id="PRU00176"/>
    </source>
</evidence>
<evidence type="ECO:0000256" key="3">
    <source>
        <dbReference type="ARBA" id="ARBA00012472"/>
    </source>
</evidence>
<evidence type="ECO:0000256" key="7">
    <source>
        <dbReference type="ARBA" id="ARBA00022723"/>
    </source>
</evidence>
<dbReference type="SUPFAM" id="SSF81301">
    <property type="entry name" value="Nucleotidyltransferase"/>
    <property type="match status" value="1"/>
</dbReference>
<dbReference type="InterPro" id="IPR012677">
    <property type="entry name" value="Nucleotide-bd_a/b_plait_sf"/>
</dbReference>
<dbReference type="InterPro" id="IPR000504">
    <property type="entry name" value="RRM_dom"/>
</dbReference>
<gene>
    <name evidence="16" type="ORF">DIATSA_LOCUS6243</name>
</gene>
<feature type="region of interest" description="Disordered" evidence="14">
    <location>
        <begin position="1"/>
        <end position="42"/>
    </location>
</feature>
<evidence type="ECO:0000256" key="2">
    <source>
        <dbReference type="ARBA" id="ARBA00001946"/>
    </source>
</evidence>
<dbReference type="GO" id="GO:0046872">
    <property type="term" value="F:metal ion binding"/>
    <property type="evidence" value="ECO:0007669"/>
    <property type="project" value="UniProtKB-KW"/>
</dbReference>
<comment type="cofactor">
    <cofactor evidence="2">
        <name>Mg(2+)</name>
        <dbReference type="ChEBI" id="CHEBI:18420"/>
    </cofactor>
</comment>
<evidence type="ECO:0000256" key="14">
    <source>
        <dbReference type="SAM" id="MobiDB-lite"/>
    </source>
</evidence>
<accession>A0A9N9R325</accession>
<evidence type="ECO:0000256" key="10">
    <source>
        <dbReference type="ARBA" id="ARBA00030790"/>
    </source>
</evidence>
<dbReference type="InterPro" id="IPR002058">
    <property type="entry name" value="PAP_assoc"/>
</dbReference>
<dbReference type="CDD" id="cd00590">
    <property type="entry name" value="RRM_SF"/>
    <property type="match status" value="1"/>
</dbReference>
<dbReference type="GO" id="GO:0031123">
    <property type="term" value="P:RNA 3'-end processing"/>
    <property type="evidence" value="ECO:0007669"/>
    <property type="project" value="TreeGrafter"/>
</dbReference>
<evidence type="ECO:0000256" key="11">
    <source>
        <dbReference type="ARBA" id="ARBA00033036"/>
    </source>
</evidence>
<dbReference type="OrthoDB" id="407432at2759"/>
<evidence type="ECO:0000256" key="4">
    <source>
        <dbReference type="ARBA" id="ARBA00021679"/>
    </source>
</evidence>
<keyword evidence="9 13" id="KW-0694">RNA-binding</keyword>
<dbReference type="PROSITE" id="PS50102">
    <property type="entry name" value="RRM"/>
    <property type="match status" value="1"/>
</dbReference>
<keyword evidence="5" id="KW-0808">Transferase</keyword>
<evidence type="ECO:0000256" key="9">
    <source>
        <dbReference type="ARBA" id="ARBA00022884"/>
    </source>
</evidence>
<dbReference type="SUPFAM" id="SSF54928">
    <property type="entry name" value="RNA-binding domain, RBD"/>
    <property type="match status" value="1"/>
</dbReference>
<dbReference type="GO" id="GO:0003723">
    <property type="term" value="F:RNA binding"/>
    <property type="evidence" value="ECO:0007669"/>
    <property type="project" value="UniProtKB-UniRule"/>
</dbReference>
<keyword evidence="8" id="KW-0460">Magnesium</keyword>
<evidence type="ECO:0000256" key="12">
    <source>
        <dbReference type="ARBA" id="ARBA00049105"/>
    </source>
</evidence>
<dbReference type="InterPro" id="IPR043519">
    <property type="entry name" value="NT_sf"/>
</dbReference>
<evidence type="ECO:0000313" key="16">
    <source>
        <dbReference type="EMBL" id="CAG9788444.1"/>
    </source>
</evidence>
<dbReference type="EC" id="2.7.7.52" evidence="3"/>
<dbReference type="SMART" id="SM00360">
    <property type="entry name" value="RRM"/>
    <property type="match status" value="1"/>
</dbReference>
<feature type="region of interest" description="Disordered" evidence="14">
    <location>
        <begin position="674"/>
        <end position="698"/>
    </location>
</feature>
<comment type="cofactor">
    <cofactor evidence="1">
        <name>Mn(2+)</name>
        <dbReference type="ChEBI" id="CHEBI:29035"/>
    </cofactor>
</comment>
<dbReference type="SUPFAM" id="SSF81631">
    <property type="entry name" value="PAP/OAS1 substrate-binding domain"/>
    <property type="match status" value="1"/>
</dbReference>
<evidence type="ECO:0000313" key="17">
    <source>
        <dbReference type="Proteomes" id="UP001153714"/>
    </source>
</evidence>
<evidence type="ECO:0000256" key="5">
    <source>
        <dbReference type="ARBA" id="ARBA00022679"/>
    </source>
</evidence>